<evidence type="ECO:0008006" key="3">
    <source>
        <dbReference type="Google" id="ProtNLM"/>
    </source>
</evidence>
<proteinExistence type="predicted"/>
<gene>
    <name evidence="1" type="ORF">GCM10007971_06380</name>
</gene>
<name>A0A917XSV1_9BACI</name>
<evidence type="ECO:0000313" key="1">
    <source>
        <dbReference type="EMBL" id="GGN51652.1"/>
    </source>
</evidence>
<dbReference type="Proteomes" id="UP000624041">
    <property type="component" value="Unassembled WGS sequence"/>
</dbReference>
<dbReference type="Pfam" id="PF14199">
    <property type="entry name" value="DUF4317"/>
    <property type="match status" value="1"/>
</dbReference>
<dbReference type="AlphaFoldDB" id="A0A917XSV1"/>
<comment type="caution">
    <text evidence="1">The sequence shown here is derived from an EMBL/GenBank/DDBJ whole genome shotgun (WGS) entry which is preliminary data.</text>
</comment>
<sequence>MNKKDIASFRRQLKPENDLLKINEVFNVYIMKDSSEIYHQESTPFEMLEREQQELFMNNFKKVLAGQLDRKLFELRFAHEAENSTQLLLHQGVLTEHSETWRDRMLQIVEKMLEVKQYEEDIIVTFTKGEYLKTVKPSSEETEENERDKVYSHFFIMCTINTTQEPRKELAFDYVEKEFKYNIEVNPIIDLNAPIGGFLFPCFTDGVSDVNHVLYSTGKSKELDFAFIEDVLNAEEMMTAEEDKIVFEEIVKDVAGEQFTTATLANVYDEIQQVIEETDPDDTPKLDYRDMESVLSSSGIENVQPEAVEEAFKKVINDEKFELKATNVVPKYDSKSIKIKTKAADLKVSPSELRYIRQMRLDGKLCLVIELEENTVIEGFEIIEEDLGKSEPGKDSDESIVL</sequence>
<protein>
    <recommendedName>
        <fullName evidence="3">DUF4317 family protein</fullName>
    </recommendedName>
</protein>
<keyword evidence="2" id="KW-1185">Reference proteome</keyword>
<evidence type="ECO:0000313" key="2">
    <source>
        <dbReference type="Proteomes" id="UP000624041"/>
    </source>
</evidence>
<reference evidence="1" key="1">
    <citation type="journal article" date="2014" name="Int. J. Syst. Evol. Microbiol.">
        <title>Complete genome sequence of Corynebacterium casei LMG S-19264T (=DSM 44701T), isolated from a smear-ripened cheese.</title>
        <authorList>
            <consortium name="US DOE Joint Genome Institute (JGI-PGF)"/>
            <person name="Walter F."/>
            <person name="Albersmeier A."/>
            <person name="Kalinowski J."/>
            <person name="Ruckert C."/>
        </authorList>
    </citation>
    <scope>NUCLEOTIDE SEQUENCE</scope>
    <source>
        <strain evidence="1">JCM 17251</strain>
    </source>
</reference>
<reference evidence="1" key="2">
    <citation type="submission" date="2020-09" db="EMBL/GenBank/DDBJ databases">
        <authorList>
            <person name="Sun Q."/>
            <person name="Ohkuma M."/>
        </authorList>
    </citation>
    <scope>NUCLEOTIDE SEQUENCE</scope>
    <source>
        <strain evidence="1">JCM 17251</strain>
    </source>
</reference>
<dbReference type="EMBL" id="BMOS01000003">
    <property type="protein sequence ID" value="GGN51652.1"/>
    <property type="molecule type" value="Genomic_DNA"/>
</dbReference>
<dbReference type="InterPro" id="IPR025466">
    <property type="entry name" value="DUF4317"/>
</dbReference>
<dbReference type="RefSeq" id="WP_188855986.1">
    <property type="nucleotide sequence ID" value="NZ_BMOS01000003.1"/>
</dbReference>
<organism evidence="1 2">
    <name type="scientific">Oceanobacillus indicireducens</name>
    <dbReference type="NCBI Taxonomy" id="1004261"/>
    <lineage>
        <taxon>Bacteria</taxon>
        <taxon>Bacillati</taxon>
        <taxon>Bacillota</taxon>
        <taxon>Bacilli</taxon>
        <taxon>Bacillales</taxon>
        <taxon>Bacillaceae</taxon>
        <taxon>Oceanobacillus</taxon>
    </lineage>
</organism>
<accession>A0A917XSV1</accession>